<gene>
    <name evidence="1" type="ORF">pC6.5b_312</name>
</gene>
<sequence>MPRLAQRLLPAAIEKRIAIRHSGRNAIRNHELVRPVFFFVSANFHATSGAWWIEA</sequence>
<keyword evidence="1" id="KW-0614">Plasmid</keyword>
<name>A0A7S4ZTA2_RHIRH</name>
<proteinExistence type="predicted"/>
<dbReference type="EMBL" id="MK318987">
    <property type="protein sequence ID" value="QCL10206.1"/>
    <property type="molecule type" value="Genomic_DNA"/>
</dbReference>
<dbReference type="AlphaFoldDB" id="A0A7S4ZTA2"/>
<protein>
    <submittedName>
        <fullName evidence="1">Uncharacterized protein</fullName>
    </submittedName>
</protein>
<accession>A0A7S4ZTA2</accession>
<evidence type="ECO:0000313" key="1">
    <source>
        <dbReference type="EMBL" id="QCL10206.1"/>
    </source>
</evidence>
<geneLocation type="plasmid" evidence="1">
    <name>pC6.5b</name>
</geneLocation>
<organism evidence="1">
    <name type="scientific">Rhizobium rhizogenes</name>
    <name type="common">Agrobacterium rhizogenes</name>
    <dbReference type="NCBI Taxonomy" id="359"/>
    <lineage>
        <taxon>Bacteria</taxon>
        <taxon>Pseudomonadati</taxon>
        <taxon>Pseudomonadota</taxon>
        <taxon>Alphaproteobacteria</taxon>
        <taxon>Hyphomicrobiales</taxon>
        <taxon>Rhizobiaceae</taxon>
        <taxon>Rhizobium/Agrobacterium group</taxon>
        <taxon>Rhizobium</taxon>
    </lineage>
</organism>
<reference evidence="1" key="1">
    <citation type="submission" date="2018-12" db="EMBL/GenBank/DDBJ databases">
        <title>Three Rhizobium rhizogenes strains isolated from the same crown gall tumor carry diverse plasmids.</title>
        <authorList>
            <person name="Pulawska J."/>
            <person name="Kuzmanovic N."/>
        </authorList>
    </citation>
    <scope>NUCLEOTIDE SEQUENCE</scope>
    <source>
        <strain evidence="1">C6.5</strain>
        <plasmid evidence="1">pC6.5b</plasmid>
    </source>
</reference>